<accession>A0A5M9WS58</accession>
<dbReference type="RefSeq" id="WP_123064203.1">
    <property type="nucleotide sequence ID" value="NZ_RIAS01000005.1"/>
</dbReference>
<dbReference type="GO" id="GO:1902201">
    <property type="term" value="P:negative regulation of bacterial-type flagellum-dependent cell motility"/>
    <property type="evidence" value="ECO:0007669"/>
    <property type="project" value="TreeGrafter"/>
</dbReference>
<dbReference type="InterPro" id="IPR029787">
    <property type="entry name" value="Nucleotide_cyclase"/>
</dbReference>
<reference evidence="4 5" key="1">
    <citation type="journal article" date="2019" name="J. Ind. Microbiol. Biotechnol.">
        <title>Paenibacillus amylolyticus 27C64 has a diverse set of carbohydrate-active enzymes and complete pectin deconstruction system.</title>
        <authorList>
            <person name="Keggi C."/>
            <person name="Doran-Peterson J."/>
        </authorList>
    </citation>
    <scope>NUCLEOTIDE SEQUENCE [LARGE SCALE GENOMIC DNA]</scope>
    <source>
        <strain evidence="4 5">27C64</strain>
    </source>
</reference>
<dbReference type="Proteomes" id="UP000323664">
    <property type="component" value="Unassembled WGS sequence"/>
</dbReference>
<dbReference type="InterPro" id="IPR050469">
    <property type="entry name" value="Diguanylate_Cyclase"/>
</dbReference>
<dbReference type="OrthoDB" id="9759607at2"/>
<dbReference type="SUPFAM" id="SSF55073">
    <property type="entry name" value="Nucleotide cyclase"/>
    <property type="match status" value="1"/>
</dbReference>
<dbReference type="InterPro" id="IPR043128">
    <property type="entry name" value="Rev_trsase/Diguanyl_cyclase"/>
</dbReference>
<dbReference type="GO" id="GO:0005886">
    <property type="term" value="C:plasma membrane"/>
    <property type="evidence" value="ECO:0007669"/>
    <property type="project" value="TreeGrafter"/>
</dbReference>
<feature type="transmembrane region" description="Helical" evidence="1">
    <location>
        <begin position="70"/>
        <end position="90"/>
    </location>
</feature>
<dbReference type="EMBL" id="RIAS01000005">
    <property type="protein sequence ID" value="KAA8784333.1"/>
    <property type="molecule type" value="Genomic_DNA"/>
</dbReference>
<sequence length="521" mass="59329">MESHITSYITLVTTSAVLNLFLCMYTYFRRAHFPNANIFILYTASLSVYTFGYAIGLASNTLEQMKFWNIVQYIGMPISAPLGLLLMIHYTGKKLSKWWTSALFIIPTITVLLVATNDWHHLYYKKVWLREDSNVPVMAMEIGQWYVVHGAFTFSCLLCAGLILIAQWRHTKKMYRRQLLTLIVSQIIPMVAAFVYLLGLTPSGLDPVPILMCVTSAMYIWAILSSRLLTIVPIAKESIFESMREGVLVLDSSYRLVDFNRSLRLMLPEIEISMVGQPLNDIWLGLAGETFPVEYEREGLQTDLYWQLNGETVCYQVRTSYVFNKNPQVVGILIMLIDITEQRFLQEQLKQLAYFDGLTKIYNRTQFLNKGRELLQEARLNLQPVSFILFDIDHFKRINDTYGHDAGDQAIIHVVSVCNGYLNSEVLFARYGGEEFVIALPNMTNQEAYHLAEQLRIALLDQPLDIQGESISVTSSFGVSQTGSEADTLESLLRDADHALYESKRNGRNAVRVYSASVSSL</sequence>
<dbReference type="Gene3D" id="3.30.70.270">
    <property type="match status" value="1"/>
</dbReference>
<proteinExistence type="predicted"/>
<dbReference type="InterPro" id="IPR031621">
    <property type="entry name" value="HisKA_7TM"/>
</dbReference>
<comment type="caution">
    <text evidence="4">The sequence shown here is derived from an EMBL/GenBank/DDBJ whole genome shotgun (WGS) entry which is preliminary data.</text>
</comment>
<keyword evidence="1" id="KW-0472">Membrane</keyword>
<dbReference type="Pfam" id="PF16927">
    <property type="entry name" value="HisKA_7TM"/>
    <property type="match status" value="1"/>
</dbReference>
<dbReference type="InterPro" id="IPR000160">
    <property type="entry name" value="GGDEF_dom"/>
</dbReference>
<dbReference type="SMART" id="SM00267">
    <property type="entry name" value="GGDEF"/>
    <property type="match status" value="1"/>
</dbReference>
<gene>
    <name evidence="4" type="ORF">EC604_10780</name>
</gene>
<evidence type="ECO:0000259" key="2">
    <source>
        <dbReference type="PROSITE" id="PS50113"/>
    </source>
</evidence>
<dbReference type="PROSITE" id="PS50887">
    <property type="entry name" value="GGDEF"/>
    <property type="match status" value="1"/>
</dbReference>
<dbReference type="FunFam" id="3.30.70.270:FF:000001">
    <property type="entry name" value="Diguanylate cyclase domain protein"/>
    <property type="match status" value="1"/>
</dbReference>
<dbReference type="SUPFAM" id="SSF55785">
    <property type="entry name" value="PYP-like sensor domain (PAS domain)"/>
    <property type="match status" value="1"/>
</dbReference>
<dbReference type="PANTHER" id="PTHR45138:SF9">
    <property type="entry name" value="DIGUANYLATE CYCLASE DGCM-RELATED"/>
    <property type="match status" value="1"/>
</dbReference>
<dbReference type="GO" id="GO:0052621">
    <property type="term" value="F:diguanylate cyclase activity"/>
    <property type="evidence" value="ECO:0007669"/>
    <property type="project" value="TreeGrafter"/>
</dbReference>
<evidence type="ECO:0000313" key="5">
    <source>
        <dbReference type="Proteomes" id="UP000323664"/>
    </source>
</evidence>
<feature type="transmembrane region" description="Helical" evidence="1">
    <location>
        <begin position="39"/>
        <end position="58"/>
    </location>
</feature>
<dbReference type="Gene3D" id="3.30.450.20">
    <property type="entry name" value="PAS domain"/>
    <property type="match status" value="1"/>
</dbReference>
<dbReference type="AlphaFoldDB" id="A0A5M9WS58"/>
<evidence type="ECO:0000256" key="1">
    <source>
        <dbReference type="SAM" id="Phobius"/>
    </source>
</evidence>
<protein>
    <submittedName>
        <fullName evidence="4">Diguanylate cyclase</fullName>
    </submittedName>
</protein>
<organism evidence="4 5">
    <name type="scientific">Paenibacillus amylolyticus</name>
    <dbReference type="NCBI Taxonomy" id="1451"/>
    <lineage>
        <taxon>Bacteria</taxon>
        <taxon>Bacillati</taxon>
        <taxon>Bacillota</taxon>
        <taxon>Bacilli</taxon>
        <taxon>Bacillales</taxon>
        <taxon>Paenibacillaceae</taxon>
        <taxon>Paenibacillus</taxon>
    </lineage>
</organism>
<name>A0A5M9WS58_PAEAM</name>
<evidence type="ECO:0000313" key="4">
    <source>
        <dbReference type="EMBL" id="KAA8784333.1"/>
    </source>
</evidence>
<feature type="transmembrane region" description="Helical" evidence="1">
    <location>
        <begin position="218"/>
        <end position="235"/>
    </location>
</feature>
<keyword evidence="1" id="KW-1133">Transmembrane helix</keyword>
<feature type="transmembrane region" description="Helical" evidence="1">
    <location>
        <begin position="179"/>
        <end position="198"/>
    </location>
</feature>
<dbReference type="GO" id="GO:0043709">
    <property type="term" value="P:cell adhesion involved in single-species biofilm formation"/>
    <property type="evidence" value="ECO:0007669"/>
    <property type="project" value="TreeGrafter"/>
</dbReference>
<dbReference type="PROSITE" id="PS50113">
    <property type="entry name" value="PAC"/>
    <property type="match status" value="1"/>
</dbReference>
<feature type="transmembrane region" description="Helical" evidence="1">
    <location>
        <begin position="6"/>
        <end position="27"/>
    </location>
</feature>
<feature type="transmembrane region" description="Helical" evidence="1">
    <location>
        <begin position="144"/>
        <end position="167"/>
    </location>
</feature>
<feature type="domain" description="PAC" evidence="2">
    <location>
        <begin position="298"/>
        <end position="351"/>
    </location>
</feature>
<dbReference type="NCBIfam" id="TIGR00254">
    <property type="entry name" value="GGDEF"/>
    <property type="match status" value="1"/>
</dbReference>
<dbReference type="PANTHER" id="PTHR45138">
    <property type="entry name" value="REGULATORY COMPONENTS OF SENSORY TRANSDUCTION SYSTEM"/>
    <property type="match status" value="1"/>
</dbReference>
<dbReference type="CDD" id="cd01949">
    <property type="entry name" value="GGDEF"/>
    <property type="match status" value="1"/>
</dbReference>
<feature type="domain" description="GGDEF" evidence="3">
    <location>
        <begin position="383"/>
        <end position="516"/>
    </location>
</feature>
<dbReference type="InterPro" id="IPR035965">
    <property type="entry name" value="PAS-like_dom_sf"/>
</dbReference>
<dbReference type="Pfam" id="PF00990">
    <property type="entry name" value="GGDEF"/>
    <property type="match status" value="1"/>
</dbReference>
<dbReference type="InterPro" id="IPR000700">
    <property type="entry name" value="PAS-assoc_C"/>
</dbReference>
<feature type="transmembrane region" description="Helical" evidence="1">
    <location>
        <begin position="102"/>
        <end position="124"/>
    </location>
</feature>
<evidence type="ECO:0000259" key="3">
    <source>
        <dbReference type="PROSITE" id="PS50887"/>
    </source>
</evidence>
<keyword evidence="1" id="KW-0812">Transmembrane</keyword>